<reference evidence="1" key="1">
    <citation type="submission" date="2023-10" db="EMBL/GenBank/DDBJ databases">
        <title>Genome assembly of Pristionchus species.</title>
        <authorList>
            <person name="Yoshida K."/>
            <person name="Sommer R.J."/>
        </authorList>
    </citation>
    <scope>NUCLEOTIDE SEQUENCE</scope>
    <source>
        <strain evidence="1">RS0144</strain>
    </source>
</reference>
<name>A0AAV5SV79_9BILA</name>
<feature type="non-terminal residue" evidence="1">
    <location>
        <position position="96"/>
    </location>
</feature>
<accession>A0AAV5SV79</accession>
<dbReference type="EMBL" id="BTSX01000002">
    <property type="protein sequence ID" value="GMS87033.1"/>
    <property type="molecule type" value="Genomic_DNA"/>
</dbReference>
<protein>
    <submittedName>
        <fullName evidence="1">Uncharacterized protein</fullName>
    </submittedName>
</protein>
<comment type="caution">
    <text evidence="1">The sequence shown here is derived from an EMBL/GenBank/DDBJ whole genome shotgun (WGS) entry which is preliminary data.</text>
</comment>
<gene>
    <name evidence="1" type="ORF">PENTCL1PPCAC_9208</name>
</gene>
<proteinExistence type="predicted"/>
<dbReference type="Proteomes" id="UP001432027">
    <property type="component" value="Unassembled WGS sequence"/>
</dbReference>
<organism evidence="1 2">
    <name type="scientific">Pristionchus entomophagus</name>
    <dbReference type="NCBI Taxonomy" id="358040"/>
    <lineage>
        <taxon>Eukaryota</taxon>
        <taxon>Metazoa</taxon>
        <taxon>Ecdysozoa</taxon>
        <taxon>Nematoda</taxon>
        <taxon>Chromadorea</taxon>
        <taxon>Rhabditida</taxon>
        <taxon>Rhabditina</taxon>
        <taxon>Diplogasteromorpha</taxon>
        <taxon>Diplogasteroidea</taxon>
        <taxon>Neodiplogasteridae</taxon>
        <taxon>Pristionchus</taxon>
    </lineage>
</organism>
<evidence type="ECO:0000313" key="1">
    <source>
        <dbReference type="EMBL" id="GMS87033.1"/>
    </source>
</evidence>
<feature type="non-terminal residue" evidence="1">
    <location>
        <position position="1"/>
    </location>
</feature>
<sequence>HVLSKYDCDRGLMWQYCIKTLTRTPPADRCSTPVLLDWNRTRSWTLLIRSTIISGQPCLSMDDSSLTLDSKLDEDIEKCVERYSRGLVQYIERPEG</sequence>
<dbReference type="AlphaFoldDB" id="A0AAV5SV79"/>
<evidence type="ECO:0000313" key="2">
    <source>
        <dbReference type="Proteomes" id="UP001432027"/>
    </source>
</evidence>
<keyword evidence="2" id="KW-1185">Reference proteome</keyword>